<dbReference type="Pfam" id="PF21199">
    <property type="entry name" value="LAMININ_IV_B"/>
    <property type="match status" value="1"/>
</dbReference>
<accession>A0ABM3F0K8</accession>
<reference evidence="7" key="1">
    <citation type="submission" date="2025-08" db="UniProtKB">
        <authorList>
            <consortium name="RefSeq"/>
        </authorList>
    </citation>
    <scope>IDENTIFICATION</scope>
</reference>
<organism evidence="6 7">
    <name type="scientific">Salmo salar</name>
    <name type="common">Atlantic salmon</name>
    <dbReference type="NCBI Taxonomy" id="8030"/>
    <lineage>
        <taxon>Eukaryota</taxon>
        <taxon>Metazoa</taxon>
        <taxon>Chordata</taxon>
        <taxon>Craniata</taxon>
        <taxon>Vertebrata</taxon>
        <taxon>Euteleostomi</taxon>
        <taxon>Actinopterygii</taxon>
        <taxon>Neopterygii</taxon>
        <taxon>Teleostei</taxon>
        <taxon>Protacanthopterygii</taxon>
        <taxon>Salmoniformes</taxon>
        <taxon>Salmonidae</taxon>
        <taxon>Salmoninae</taxon>
        <taxon>Salmo</taxon>
    </lineage>
</organism>
<evidence type="ECO:0000256" key="1">
    <source>
        <dbReference type="ARBA" id="ARBA00004302"/>
    </source>
</evidence>
<keyword evidence="2" id="KW-0964">Secreted</keyword>
<evidence type="ECO:0000313" key="6">
    <source>
        <dbReference type="Proteomes" id="UP001652741"/>
    </source>
</evidence>
<dbReference type="RefSeq" id="XP_045576843.1">
    <property type="nucleotide sequence ID" value="XM_045720887.1"/>
</dbReference>
<evidence type="ECO:0000256" key="2">
    <source>
        <dbReference type="ARBA" id="ARBA00022525"/>
    </source>
</evidence>
<gene>
    <name evidence="7" type="primary">LOC123743477</name>
</gene>
<evidence type="ECO:0000256" key="3">
    <source>
        <dbReference type="ARBA" id="ARBA00022530"/>
    </source>
</evidence>
<dbReference type="Proteomes" id="UP001652741">
    <property type="component" value="Chromosome ssa06"/>
</dbReference>
<feature type="domain" description="Laminin IV type B" evidence="5">
    <location>
        <begin position="1"/>
        <end position="90"/>
    </location>
</feature>
<evidence type="ECO:0000259" key="5">
    <source>
        <dbReference type="PROSITE" id="PS51116"/>
    </source>
</evidence>
<keyword evidence="4" id="KW-0084">Basement membrane</keyword>
<dbReference type="GeneID" id="123743477"/>
<keyword evidence="3" id="KW-0272">Extracellular matrix</keyword>
<name>A0ABM3F0K8_SALSA</name>
<evidence type="ECO:0000256" key="4">
    <source>
        <dbReference type="ARBA" id="ARBA00022869"/>
    </source>
</evidence>
<proteinExistence type="predicted"/>
<evidence type="ECO:0000313" key="7">
    <source>
        <dbReference type="RefSeq" id="XP_045576843.1"/>
    </source>
</evidence>
<sequence>MDYSVSLSLPLYSALSDVQSPYILIDSFVLMPYCKNLEIFTGSEVGDLTTNSAWDTFQRYRCLENIPSVVKTPSTDICCKFISSVSVLLHQGAKDGSGLLITSDLMRLPM</sequence>
<protein>
    <submittedName>
        <fullName evidence="7">Laminin subunit beta-1</fullName>
    </submittedName>
</protein>
<dbReference type="InterPro" id="IPR013015">
    <property type="entry name" value="Laminin_IV_B"/>
</dbReference>
<keyword evidence="6" id="KW-1185">Reference proteome</keyword>
<dbReference type="PROSITE" id="PS51116">
    <property type="entry name" value="LAMININ_IVB"/>
    <property type="match status" value="1"/>
</dbReference>
<comment type="subcellular location">
    <subcellularLocation>
        <location evidence="1">Secreted</location>
        <location evidence="1">Extracellular space</location>
        <location evidence="1">Extracellular matrix</location>
        <location evidence="1">Basement membrane</location>
    </subcellularLocation>
</comment>